<proteinExistence type="predicted"/>
<dbReference type="SUPFAM" id="SSF50729">
    <property type="entry name" value="PH domain-like"/>
    <property type="match status" value="1"/>
</dbReference>
<reference evidence="3" key="1">
    <citation type="submission" date="2022-05" db="EMBL/GenBank/DDBJ databases">
        <authorList>
            <person name="Okamura Y."/>
        </authorList>
    </citation>
    <scope>NUCLEOTIDE SEQUENCE</scope>
</reference>
<dbReference type="AlphaFoldDB" id="A0A9P0SPU0"/>
<evidence type="ECO:0000313" key="3">
    <source>
        <dbReference type="EMBL" id="CAH3861465.1"/>
    </source>
</evidence>
<name>A0A9P0SPU0_PIEBR</name>
<sequence>MSVDEATASGEIKSSFEDSSDSENETETKPLLRRISTSKCVGRLPVVREGYLMKQTRSFQRWQRRYFKLRGRTLYYAKDKESVDLRISPETARRRQDLNSELYSGLHISVALQAPNRSDV</sequence>
<dbReference type="Proteomes" id="UP001152562">
    <property type="component" value="Unassembled WGS sequence"/>
</dbReference>
<dbReference type="PROSITE" id="PS50003">
    <property type="entry name" value="PH_DOMAIN"/>
    <property type="match status" value="1"/>
</dbReference>
<accession>A0A9P0SPU0</accession>
<evidence type="ECO:0000256" key="1">
    <source>
        <dbReference type="SAM" id="MobiDB-lite"/>
    </source>
</evidence>
<organism evidence="3 4">
    <name type="scientific">Pieris brassicae</name>
    <name type="common">White butterfly</name>
    <name type="synonym">Large white butterfly</name>
    <dbReference type="NCBI Taxonomy" id="7116"/>
    <lineage>
        <taxon>Eukaryota</taxon>
        <taxon>Metazoa</taxon>
        <taxon>Ecdysozoa</taxon>
        <taxon>Arthropoda</taxon>
        <taxon>Hexapoda</taxon>
        <taxon>Insecta</taxon>
        <taxon>Pterygota</taxon>
        <taxon>Neoptera</taxon>
        <taxon>Endopterygota</taxon>
        <taxon>Lepidoptera</taxon>
        <taxon>Glossata</taxon>
        <taxon>Ditrysia</taxon>
        <taxon>Papilionoidea</taxon>
        <taxon>Pieridae</taxon>
        <taxon>Pierinae</taxon>
        <taxon>Pieris</taxon>
    </lineage>
</organism>
<dbReference type="Gene3D" id="2.30.29.30">
    <property type="entry name" value="Pleckstrin-homology domain (PH domain)/Phosphotyrosine-binding domain (PTB)"/>
    <property type="match status" value="1"/>
</dbReference>
<feature type="domain" description="PH" evidence="2">
    <location>
        <begin position="45"/>
        <end position="120"/>
    </location>
</feature>
<protein>
    <recommendedName>
        <fullName evidence="2">PH domain-containing protein</fullName>
    </recommendedName>
</protein>
<dbReference type="Pfam" id="PF00169">
    <property type="entry name" value="PH"/>
    <property type="match status" value="1"/>
</dbReference>
<evidence type="ECO:0000313" key="4">
    <source>
        <dbReference type="Proteomes" id="UP001152562"/>
    </source>
</evidence>
<feature type="region of interest" description="Disordered" evidence="1">
    <location>
        <begin position="1"/>
        <end position="32"/>
    </location>
</feature>
<dbReference type="InterPro" id="IPR011993">
    <property type="entry name" value="PH-like_dom_sf"/>
</dbReference>
<comment type="caution">
    <text evidence="3">The sequence shown here is derived from an EMBL/GenBank/DDBJ whole genome shotgun (WGS) entry which is preliminary data.</text>
</comment>
<keyword evidence="4" id="KW-1185">Reference proteome</keyword>
<evidence type="ECO:0000259" key="2">
    <source>
        <dbReference type="PROSITE" id="PS50003"/>
    </source>
</evidence>
<gene>
    <name evidence="3" type="ORF">PIBRA_LOCUS460</name>
</gene>
<dbReference type="InterPro" id="IPR001849">
    <property type="entry name" value="PH_domain"/>
</dbReference>
<dbReference type="EMBL" id="CALOZG010000001">
    <property type="protein sequence ID" value="CAH3861465.1"/>
    <property type="molecule type" value="Genomic_DNA"/>
</dbReference>